<evidence type="ECO:0000256" key="4">
    <source>
        <dbReference type="ARBA" id="ARBA00022679"/>
    </source>
</evidence>
<dbReference type="InterPro" id="IPR001610">
    <property type="entry name" value="PAC"/>
</dbReference>
<dbReference type="Gene3D" id="3.40.50.2300">
    <property type="match status" value="1"/>
</dbReference>
<dbReference type="GO" id="GO:0000155">
    <property type="term" value="F:phosphorelay sensor kinase activity"/>
    <property type="evidence" value="ECO:0007669"/>
    <property type="project" value="InterPro"/>
</dbReference>
<dbReference type="SUPFAM" id="SSF55781">
    <property type="entry name" value="GAF domain-like"/>
    <property type="match status" value="1"/>
</dbReference>
<name>A0A8J6TBM8_9BACT</name>
<dbReference type="Proteomes" id="UP000614424">
    <property type="component" value="Unassembled WGS sequence"/>
</dbReference>
<keyword evidence="4" id="KW-0808">Transferase</keyword>
<dbReference type="SUPFAM" id="SSF55874">
    <property type="entry name" value="ATPase domain of HSP90 chaperone/DNA topoisomerase II/histidine kinase"/>
    <property type="match status" value="1"/>
</dbReference>
<feature type="domain" description="PAC" evidence="10">
    <location>
        <begin position="78"/>
        <end position="134"/>
    </location>
</feature>
<comment type="caution">
    <text evidence="11">The sequence shown here is derived from an EMBL/GenBank/DDBJ whole genome shotgun (WGS) entry which is preliminary data.</text>
</comment>
<dbReference type="InterPro" id="IPR004358">
    <property type="entry name" value="Sig_transdc_His_kin-like_C"/>
</dbReference>
<evidence type="ECO:0000256" key="1">
    <source>
        <dbReference type="ARBA" id="ARBA00000085"/>
    </source>
</evidence>
<dbReference type="Pfam" id="PF02518">
    <property type="entry name" value="HATPase_c"/>
    <property type="match status" value="1"/>
</dbReference>
<dbReference type="AlphaFoldDB" id="A0A8J6TBM8"/>
<dbReference type="Gene3D" id="3.30.450.20">
    <property type="entry name" value="PAS domain"/>
    <property type="match status" value="5"/>
</dbReference>
<dbReference type="SMART" id="SM00387">
    <property type="entry name" value="HATPase_c"/>
    <property type="match status" value="1"/>
</dbReference>
<dbReference type="PROSITE" id="PS50110">
    <property type="entry name" value="RESPONSE_REGULATORY"/>
    <property type="match status" value="1"/>
</dbReference>
<dbReference type="InterPro" id="IPR011006">
    <property type="entry name" value="CheY-like_superfamily"/>
</dbReference>
<dbReference type="EMBL" id="JACNJZ010000070">
    <property type="protein sequence ID" value="MBC8317104.1"/>
    <property type="molecule type" value="Genomic_DNA"/>
</dbReference>
<feature type="modified residue" description="4-aspartylphosphate" evidence="6">
    <location>
        <position position="1113"/>
    </location>
</feature>
<evidence type="ECO:0000259" key="9">
    <source>
        <dbReference type="PROSITE" id="PS50112"/>
    </source>
</evidence>
<dbReference type="Pfam" id="PF00072">
    <property type="entry name" value="Response_reg"/>
    <property type="match status" value="1"/>
</dbReference>
<dbReference type="SMART" id="SM00091">
    <property type="entry name" value="PAS"/>
    <property type="match status" value="5"/>
</dbReference>
<feature type="domain" description="Response regulatory" evidence="8">
    <location>
        <begin position="1062"/>
        <end position="1178"/>
    </location>
</feature>
<dbReference type="InterPro" id="IPR036097">
    <property type="entry name" value="HisK_dim/P_sf"/>
</dbReference>
<dbReference type="PROSITE" id="PS50112">
    <property type="entry name" value="PAS"/>
    <property type="match status" value="2"/>
</dbReference>
<dbReference type="Gene3D" id="1.10.287.130">
    <property type="match status" value="1"/>
</dbReference>
<dbReference type="Gene3D" id="3.30.450.40">
    <property type="match status" value="1"/>
</dbReference>
<dbReference type="SUPFAM" id="SSF55785">
    <property type="entry name" value="PYP-like sensor domain (PAS domain)"/>
    <property type="match status" value="5"/>
</dbReference>
<evidence type="ECO:0000259" key="10">
    <source>
        <dbReference type="PROSITE" id="PS50113"/>
    </source>
</evidence>
<feature type="domain" description="PAS" evidence="9">
    <location>
        <begin position="135"/>
        <end position="214"/>
    </location>
</feature>
<dbReference type="InterPro" id="IPR003018">
    <property type="entry name" value="GAF"/>
</dbReference>
<gene>
    <name evidence="11" type="ORF">H8E41_04305</name>
</gene>
<dbReference type="Pfam" id="PF08448">
    <property type="entry name" value="PAS_4"/>
    <property type="match status" value="2"/>
</dbReference>
<dbReference type="PROSITE" id="PS50109">
    <property type="entry name" value="HIS_KIN"/>
    <property type="match status" value="1"/>
</dbReference>
<dbReference type="NCBIfam" id="TIGR00229">
    <property type="entry name" value="sensory_box"/>
    <property type="match status" value="3"/>
</dbReference>
<evidence type="ECO:0000313" key="11">
    <source>
        <dbReference type="EMBL" id="MBC8317104.1"/>
    </source>
</evidence>
<reference evidence="11 12" key="1">
    <citation type="submission" date="2020-08" db="EMBL/GenBank/DDBJ databases">
        <title>Bridging the membrane lipid divide: bacteria of the FCB group superphylum have the potential to synthesize archaeal ether lipids.</title>
        <authorList>
            <person name="Villanueva L."/>
            <person name="Von Meijenfeldt F.A.B."/>
            <person name="Westbye A.B."/>
            <person name="Yadav S."/>
            <person name="Hopmans E.C."/>
            <person name="Dutilh B.E."/>
            <person name="Sinninghe Damste J.S."/>
        </authorList>
    </citation>
    <scope>NUCLEOTIDE SEQUENCE [LARGE SCALE GENOMIC DNA]</scope>
    <source>
        <strain evidence="11">NIOZ-UU47</strain>
    </source>
</reference>
<dbReference type="CDD" id="cd00130">
    <property type="entry name" value="PAS"/>
    <property type="match status" value="4"/>
</dbReference>
<dbReference type="InterPro" id="IPR003594">
    <property type="entry name" value="HATPase_dom"/>
</dbReference>
<dbReference type="InterPro" id="IPR013656">
    <property type="entry name" value="PAS_4"/>
</dbReference>
<dbReference type="SMART" id="SM00086">
    <property type="entry name" value="PAC"/>
    <property type="match status" value="4"/>
</dbReference>
<evidence type="ECO:0000256" key="3">
    <source>
        <dbReference type="ARBA" id="ARBA00022553"/>
    </source>
</evidence>
<accession>A0A8J6TBM8</accession>
<evidence type="ECO:0000259" key="7">
    <source>
        <dbReference type="PROSITE" id="PS50109"/>
    </source>
</evidence>
<evidence type="ECO:0000313" key="12">
    <source>
        <dbReference type="Proteomes" id="UP000614424"/>
    </source>
</evidence>
<feature type="domain" description="PAS" evidence="9">
    <location>
        <begin position="2"/>
        <end position="54"/>
    </location>
</feature>
<dbReference type="Gene3D" id="3.30.565.10">
    <property type="entry name" value="Histidine kinase-like ATPase, C-terminal domain"/>
    <property type="match status" value="1"/>
</dbReference>
<evidence type="ECO:0000259" key="8">
    <source>
        <dbReference type="PROSITE" id="PS50110"/>
    </source>
</evidence>
<dbReference type="SMART" id="SM00065">
    <property type="entry name" value="GAF"/>
    <property type="match status" value="1"/>
</dbReference>
<dbReference type="CDD" id="cd00082">
    <property type="entry name" value="HisKA"/>
    <property type="match status" value="1"/>
</dbReference>
<dbReference type="EC" id="2.7.13.3" evidence="2"/>
<keyword evidence="5" id="KW-0418">Kinase</keyword>
<sequence>MTQPDQYTLLNYISDSVLIIDRDYTINFANHSFLELYGSSSEEVVGEKCYQLLHKSPFPCAGKPLSANDCAHKQVFETSLPVNLSHLHEMPDGSKRFLQISASPIKDETGTVVSLISIIKDITDKKELQESLAENLLQHETILNNAPFSVSYLDREMRIVKLNPLMEQLVGHTTEEVKGKHCYDVWGQYAHDDSKQGKERICDVCKAQYAMADGQTYTYERKAGDRYIEVKTSPVRAQNGQIIGSMECGLDITERKKAEENLQLFRQLIDRTNDAIFVIDAQTSRILDVNATACDEMLYPKATLCQMKVSDLVSIFPDELSWQNHLNEIRKRGTLLIECEAARRDGSTFQSEVNVSNIPTKNLEYNVAIVRNITKRKQDEKALKNSEERFRELFNNMGTGVAIYEAVENGTDFIFKDLNPAGCKYGQVEKENILNRSVKDIFPGVVDLGLFDVFQRVWQTGKPEYQPASVYKDDRLELWVQNYVCKLPSGEIVAVYDDITGRKNAERRQAFLQKRLEALWNISTMLDADLQSICDKILEEIVSITQSQYGFFGFMDDDQQILKLYSWSKDAMADCMITDKPIEFPIQGSGLWGNAVRDRKPFILNDYQQECPHKKGTPDGHVTLTRVMSIPVLLSDKIVAVAGVANKAHDYTEDDQSQIVSFLTNAQIVLERKQNELAIVQAKEEWQKSFDAIPDIVTIQDKDMRIVRANKAAVDFFEVELGGLNGKHCYEVFRGITEPCRGCPIAKTVQDVKNHSETIQHINLGKTFLVSSSPVLDQNNEVQYLVHIAKDITEQKRLEEELFQAHKMEAIGTLAGGIAHDFNNILSAIIGYTELAKAELKEGSGAAADLAEVLQASQRATGLVKQILTFSRKGAHKREALQPHLLVKEALKLLRASLPTTIKIEENIDRESGSILADPTKIHQIIVNLCTNALHAIEEESGTIKISLIRRELNADDVLSHPGVVAGPFIELSVSDTGCGMDQQTQQRIFEPYFTTKETGKGTGLGMAVVLGIVQDYGGMITIESELDEGTTFHVYFPAIIKETQKAETAEEERPLPRGTERILAVDDEPTIVALQKAVLSRLGYTVTAKTSSEEALAVFQANPQSFDLLISDQTMPALSGAKLSQEVLSIRPDMPIILCTGYSATLSEDRAMDIGIRKYVTKPVDSKELARIVRSVLDEK</sequence>
<dbReference type="SMART" id="SM00448">
    <property type="entry name" value="REC"/>
    <property type="match status" value="1"/>
</dbReference>
<dbReference type="InterPro" id="IPR005467">
    <property type="entry name" value="His_kinase_dom"/>
</dbReference>
<dbReference type="PANTHER" id="PTHR43065">
    <property type="entry name" value="SENSOR HISTIDINE KINASE"/>
    <property type="match status" value="1"/>
</dbReference>
<dbReference type="PROSITE" id="PS50113">
    <property type="entry name" value="PAC"/>
    <property type="match status" value="3"/>
</dbReference>
<dbReference type="InterPro" id="IPR036890">
    <property type="entry name" value="HATPase_C_sf"/>
</dbReference>
<dbReference type="InterPro" id="IPR000014">
    <property type="entry name" value="PAS"/>
</dbReference>
<evidence type="ECO:0000256" key="2">
    <source>
        <dbReference type="ARBA" id="ARBA00012438"/>
    </source>
</evidence>
<feature type="domain" description="PAC" evidence="10">
    <location>
        <begin position="753"/>
        <end position="804"/>
    </location>
</feature>
<dbReference type="SUPFAM" id="SSF52172">
    <property type="entry name" value="CheY-like"/>
    <property type="match status" value="1"/>
</dbReference>
<evidence type="ECO:0000256" key="6">
    <source>
        <dbReference type="PROSITE-ProRule" id="PRU00169"/>
    </source>
</evidence>
<dbReference type="InterPro" id="IPR001789">
    <property type="entry name" value="Sig_transdc_resp-reg_receiver"/>
</dbReference>
<dbReference type="PANTHER" id="PTHR43065:SF42">
    <property type="entry name" value="TWO-COMPONENT SENSOR PPRA"/>
    <property type="match status" value="1"/>
</dbReference>
<dbReference type="InterPro" id="IPR035965">
    <property type="entry name" value="PAS-like_dom_sf"/>
</dbReference>
<dbReference type="SMART" id="SM00388">
    <property type="entry name" value="HisKA"/>
    <property type="match status" value="1"/>
</dbReference>
<comment type="catalytic activity">
    <reaction evidence="1">
        <text>ATP + protein L-histidine = ADP + protein N-phospho-L-histidine.</text>
        <dbReference type="EC" id="2.7.13.3"/>
    </reaction>
</comment>
<organism evidence="11 12">
    <name type="scientific">Candidatus Desulfobia pelagia</name>
    <dbReference type="NCBI Taxonomy" id="2841692"/>
    <lineage>
        <taxon>Bacteria</taxon>
        <taxon>Pseudomonadati</taxon>
        <taxon>Thermodesulfobacteriota</taxon>
        <taxon>Desulfobulbia</taxon>
        <taxon>Desulfobulbales</taxon>
        <taxon>Desulfobulbaceae</taxon>
        <taxon>Candidatus Desulfobia</taxon>
    </lineage>
</organism>
<dbReference type="SUPFAM" id="SSF47384">
    <property type="entry name" value="Homodimeric domain of signal transducing histidine kinase"/>
    <property type="match status" value="1"/>
</dbReference>
<dbReference type="InterPro" id="IPR029016">
    <property type="entry name" value="GAF-like_dom_sf"/>
</dbReference>
<dbReference type="Pfam" id="PF13185">
    <property type="entry name" value="GAF_2"/>
    <property type="match status" value="1"/>
</dbReference>
<evidence type="ECO:0000256" key="5">
    <source>
        <dbReference type="ARBA" id="ARBA00022777"/>
    </source>
</evidence>
<dbReference type="Pfam" id="PF00512">
    <property type="entry name" value="HisKA"/>
    <property type="match status" value="1"/>
</dbReference>
<proteinExistence type="predicted"/>
<dbReference type="PRINTS" id="PR00344">
    <property type="entry name" value="BCTRLSENSOR"/>
</dbReference>
<dbReference type="InterPro" id="IPR003661">
    <property type="entry name" value="HisK_dim/P_dom"/>
</dbReference>
<feature type="domain" description="Histidine kinase" evidence="7">
    <location>
        <begin position="817"/>
        <end position="1041"/>
    </location>
</feature>
<dbReference type="InterPro" id="IPR000700">
    <property type="entry name" value="PAS-assoc_C"/>
</dbReference>
<feature type="domain" description="PAC" evidence="10">
    <location>
        <begin position="212"/>
        <end position="264"/>
    </location>
</feature>
<dbReference type="Pfam" id="PF13426">
    <property type="entry name" value="PAS_9"/>
    <property type="match status" value="2"/>
</dbReference>
<keyword evidence="3 6" id="KW-0597">Phosphoprotein</keyword>
<protein>
    <recommendedName>
        <fullName evidence="2">histidine kinase</fullName>
        <ecNumber evidence="2">2.7.13.3</ecNumber>
    </recommendedName>
</protein>